<protein>
    <recommendedName>
        <fullName evidence="4">RNA-binding protein</fullName>
    </recommendedName>
</protein>
<evidence type="ECO:0000313" key="2">
    <source>
        <dbReference type="EMBL" id="KAF9607830.1"/>
    </source>
</evidence>
<evidence type="ECO:0008006" key="4">
    <source>
        <dbReference type="Google" id="ProtNLM"/>
    </source>
</evidence>
<reference evidence="2 3" key="1">
    <citation type="submission" date="2020-10" db="EMBL/GenBank/DDBJ databases">
        <title>The Coptis chinensis genome and diversification of protoberbering-type alkaloids.</title>
        <authorList>
            <person name="Wang B."/>
            <person name="Shu S."/>
            <person name="Song C."/>
            <person name="Liu Y."/>
        </authorList>
    </citation>
    <scope>NUCLEOTIDE SEQUENCE [LARGE SCALE GENOMIC DNA]</scope>
    <source>
        <strain evidence="2">HL-2020</strain>
        <tissue evidence="2">Leaf</tissue>
    </source>
</reference>
<accession>A0A835HX87</accession>
<feature type="region of interest" description="Disordered" evidence="1">
    <location>
        <begin position="1"/>
        <end position="32"/>
    </location>
</feature>
<keyword evidence="3" id="KW-1185">Reference proteome</keyword>
<evidence type="ECO:0000313" key="3">
    <source>
        <dbReference type="Proteomes" id="UP000631114"/>
    </source>
</evidence>
<comment type="caution">
    <text evidence="2">The sequence shown here is derived from an EMBL/GenBank/DDBJ whole genome shotgun (WGS) entry which is preliminary data.</text>
</comment>
<dbReference type="OrthoDB" id="10067343at2759"/>
<sequence length="157" mass="17073">MAALERQFAPKSNNTASKDGSRKLGDGEDDDKIEIAHKDVPAAVFGDLVNKVEENNKDGDEETYSKLGALERIKRQRQGGYASSGASAQNVQCDEYFINTTIYVGGLDPSVSLEDLGAHFLGMERLHLSNAEEALLKLHTTDMNTLCLGAVDSQKKI</sequence>
<dbReference type="Proteomes" id="UP000631114">
    <property type="component" value="Unassembled WGS sequence"/>
</dbReference>
<dbReference type="EMBL" id="JADFTS010000004">
    <property type="protein sequence ID" value="KAF9607830.1"/>
    <property type="molecule type" value="Genomic_DNA"/>
</dbReference>
<dbReference type="AlphaFoldDB" id="A0A835HX87"/>
<evidence type="ECO:0000256" key="1">
    <source>
        <dbReference type="SAM" id="MobiDB-lite"/>
    </source>
</evidence>
<organism evidence="2 3">
    <name type="scientific">Coptis chinensis</name>
    <dbReference type="NCBI Taxonomy" id="261450"/>
    <lineage>
        <taxon>Eukaryota</taxon>
        <taxon>Viridiplantae</taxon>
        <taxon>Streptophyta</taxon>
        <taxon>Embryophyta</taxon>
        <taxon>Tracheophyta</taxon>
        <taxon>Spermatophyta</taxon>
        <taxon>Magnoliopsida</taxon>
        <taxon>Ranunculales</taxon>
        <taxon>Ranunculaceae</taxon>
        <taxon>Coptidoideae</taxon>
        <taxon>Coptis</taxon>
    </lineage>
</organism>
<proteinExistence type="predicted"/>
<name>A0A835HX87_9MAGN</name>
<gene>
    <name evidence="2" type="ORF">IFM89_001578</name>
</gene>